<dbReference type="STRING" id="33960.TY91_12525"/>
<evidence type="ECO:0000256" key="1">
    <source>
        <dbReference type="ARBA" id="ARBA00022512"/>
    </source>
</evidence>
<feature type="compositionally biased region" description="Low complexity" evidence="5">
    <location>
        <begin position="1202"/>
        <end position="1213"/>
    </location>
</feature>
<organism evidence="8 9">
    <name type="scientific">Secundilactobacillus collinoides DSM 20515 = JCM 1123</name>
    <dbReference type="NCBI Taxonomy" id="1423733"/>
    <lineage>
        <taxon>Bacteria</taxon>
        <taxon>Bacillati</taxon>
        <taxon>Bacillota</taxon>
        <taxon>Bacilli</taxon>
        <taxon>Lactobacillales</taxon>
        <taxon>Lactobacillaceae</taxon>
        <taxon>Secundilactobacillus</taxon>
    </lineage>
</organism>
<feature type="compositionally biased region" description="Polar residues" evidence="5">
    <location>
        <begin position="107"/>
        <end position="132"/>
    </location>
</feature>
<comment type="caution">
    <text evidence="8">The sequence shown here is derived from an EMBL/GenBank/DDBJ whole genome shotgun (WGS) entry which is preliminary data.</text>
</comment>
<evidence type="ECO:0000313" key="9">
    <source>
        <dbReference type="Proteomes" id="UP000051845"/>
    </source>
</evidence>
<dbReference type="PATRIC" id="fig|1423733.4.peg.780"/>
<dbReference type="NCBIfam" id="TIGR01167">
    <property type="entry name" value="LPXTG_anchor"/>
    <property type="match status" value="1"/>
</dbReference>
<dbReference type="SUPFAM" id="SSF49899">
    <property type="entry name" value="Concanavalin A-like lectins/glucanases"/>
    <property type="match status" value="1"/>
</dbReference>
<dbReference type="EMBL" id="AYYR01000015">
    <property type="protein sequence ID" value="KRM76951.1"/>
    <property type="molecule type" value="Genomic_DNA"/>
</dbReference>
<feature type="compositionally biased region" description="Polar residues" evidence="5">
    <location>
        <begin position="1232"/>
        <end position="1303"/>
    </location>
</feature>
<keyword evidence="2" id="KW-0964">Secreted</keyword>
<gene>
    <name evidence="8" type="ORF">FC82_GL000748</name>
</gene>
<sequence>MKFSRHNHRQQEKNLNDNAQFKLYKAKTRWLVSKRLLGVTLVAAALGVGIGMSNSGTVHASDETTAVAQQTSGTTATSTDSNTPEAGQPSETPATHTPGAATPEPESQVTETPTDGQEDTTGAGTTENNVDTTLKGDGSESSATPVAAARTVSATDATTSAQYFTPSANTVKNDGTTLTSDAPTTAADETAGSFTLTQDGIKDQAGNVIFNNDVDMSQSWQLKGAFKFSKNDDVTADATDVEADNDSDWGKGYSGWQLGDGAGIVISSATQAELAQGGAGNAFGIGGIGNSIAAVLDTYYNTKPETEQAPNGVSYTQVADEPVSTANGTDNDPGTLEIIGQRWIDEAQRPVNGVGLDITGQGDNQETSAGGSAIRNQGLSQAVIKFVTTNADGSVVTPDEASAKAYSPSSAVGSSTTANAAGERFVATWTPDITSLDKPAGTVSGTLTITWYGNDDAAYQGGFTISKTFTASVDSTIGLISSNGEQTATTVATIDSFTASVKSQLVTIDYAINGDTGDSLQASNATVNIGDTVTVSAEGSIVGDVNLTVPTVPGYHVANITVNGQTSNTDTVILTVSRSSAANTVLVTYVPNSTVTDVQVPVTLTETDDQTTAGQSLEIDDVPGTFGQAVTISGIPTTYTDANGTIYTTTQTTAAGTVNADGSITVATPIIYVAKGMVMTTISYLDTTTNQVVASIQVSGQEGTTTTYPFTDDADGTTYTAPDGKTYALAPGQSSGQSIVFIAGATPDVTVKLVEMTHEETGTLALHPLIQVTTNGDPDTLSGNVVTNADTGTLSFSDQKNQTTGTTTWQAGDVTYLINKDLLPSAANYDYDNATVTVYDSTGKVIETIQGVKLSDILNSETGRLKTVFMNIPSGSQTQNTANIGQTGIKTGTVITMVGVENGLVDPQTAATTAVINLSGKTVTYTVQPTGVDGNSAAPVTETGQYGTAITAPDIPGYTADRTGLTVPASGTVTVAYVPTTQQVTVIPILADGTLIDIPEATNMIVEGETATTVSGPTLPGYQAGTVTIPATDKSMQIVYQPTIQTVTIIPINSDTKQAISTGGSISVSGPTGSSVKVPEIPGYESAATVTIGTGDASQTVAYTPKTVTATVTIPSNSGELTVDGVTGKTGELVDVTVPVKAGYTADHATVPAYVNTTGAITVIAGTIVTYTPTPGIDQDNIPGVNQNQSSVTGNGTGIATGGQTVATGTTGVSDNPSNLASVSGTVKPLGNSDQGTHQNKTAPANQSPTGSRLASTTPEPVSTLAPVSSQQAQTPVSGAATASTPSFAQNGETGELKTQTTHNQRKAAAKLPQTGDQQQPATAWGILGVIVSLFGLGAARKKHDVN</sequence>
<evidence type="ECO:0000259" key="7">
    <source>
        <dbReference type="PROSITE" id="PS50847"/>
    </source>
</evidence>
<evidence type="ECO:0000256" key="3">
    <source>
        <dbReference type="ARBA" id="ARBA00022729"/>
    </source>
</evidence>
<feature type="compositionally biased region" description="Low complexity" evidence="5">
    <location>
        <begin position="91"/>
        <end position="106"/>
    </location>
</feature>
<keyword evidence="6" id="KW-0472">Membrane</keyword>
<name>A0A0R2BD15_SECCO</name>
<evidence type="ECO:0000256" key="5">
    <source>
        <dbReference type="SAM" id="MobiDB-lite"/>
    </source>
</evidence>
<feature type="transmembrane region" description="Helical" evidence="6">
    <location>
        <begin position="1322"/>
        <end position="1340"/>
    </location>
</feature>
<dbReference type="PROSITE" id="PS50847">
    <property type="entry name" value="GRAM_POS_ANCHORING"/>
    <property type="match status" value="1"/>
</dbReference>
<accession>A0A0R2BD15</accession>
<dbReference type="RefSeq" id="WP_056996314.1">
    <property type="nucleotide sequence ID" value="NZ_AYYR01000015.1"/>
</dbReference>
<reference evidence="8 9" key="1">
    <citation type="journal article" date="2015" name="Genome Announc.">
        <title>Expanding the biotechnology potential of lactobacilli through comparative genomics of 213 strains and associated genera.</title>
        <authorList>
            <person name="Sun Z."/>
            <person name="Harris H.M."/>
            <person name="McCann A."/>
            <person name="Guo C."/>
            <person name="Argimon S."/>
            <person name="Zhang W."/>
            <person name="Yang X."/>
            <person name="Jeffery I.B."/>
            <person name="Cooney J.C."/>
            <person name="Kagawa T.F."/>
            <person name="Liu W."/>
            <person name="Song Y."/>
            <person name="Salvetti E."/>
            <person name="Wrobel A."/>
            <person name="Rasinkangas P."/>
            <person name="Parkhill J."/>
            <person name="Rea M.C."/>
            <person name="O'Sullivan O."/>
            <person name="Ritari J."/>
            <person name="Douillard F.P."/>
            <person name="Paul Ross R."/>
            <person name="Yang R."/>
            <person name="Briner A.E."/>
            <person name="Felis G.E."/>
            <person name="de Vos W.M."/>
            <person name="Barrangou R."/>
            <person name="Klaenhammer T.R."/>
            <person name="Caufield P.W."/>
            <person name="Cui Y."/>
            <person name="Zhang H."/>
            <person name="O'Toole P.W."/>
        </authorList>
    </citation>
    <scope>NUCLEOTIDE SEQUENCE [LARGE SCALE GENOMIC DNA]</scope>
    <source>
        <strain evidence="8 9">DSM 20515</strain>
    </source>
</reference>
<feature type="compositionally biased region" description="Polar residues" evidence="5">
    <location>
        <begin position="1214"/>
        <end position="1225"/>
    </location>
</feature>
<proteinExistence type="predicted"/>
<feature type="region of interest" description="Disordered" evidence="5">
    <location>
        <begin position="1180"/>
        <end position="1317"/>
    </location>
</feature>
<dbReference type="Gene3D" id="2.60.120.200">
    <property type="match status" value="1"/>
</dbReference>
<keyword evidence="6" id="KW-1133">Transmembrane helix</keyword>
<feature type="region of interest" description="Disordered" evidence="5">
    <location>
        <begin position="61"/>
        <end position="154"/>
    </location>
</feature>
<dbReference type="Proteomes" id="UP000051845">
    <property type="component" value="Unassembled WGS sequence"/>
</dbReference>
<dbReference type="InterPro" id="IPR013320">
    <property type="entry name" value="ConA-like_dom_sf"/>
</dbReference>
<dbReference type="InterPro" id="IPR019931">
    <property type="entry name" value="LPXTG_anchor"/>
</dbReference>
<evidence type="ECO:0000256" key="6">
    <source>
        <dbReference type="SAM" id="Phobius"/>
    </source>
</evidence>
<evidence type="ECO:0000313" key="8">
    <source>
        <dbReference type="EMBL" id="KRM76951.1"/>
    </source>
</evidence>
<evidence type="ECO:0000256" key="2">
    <source>
        <dbReference type="ARBA" id="ARBA00022525"/>
    </source>
</evidence>
<keyword evidence="4" id="KW-0572">Peptidoglycan-anchor</keyword>
<feature type="compositionally biased region" description="Polar residues" evidence="5">
    <location>
        <begin position="1184"/>
        <end position="1194"/>
    </location>
</feature>
<keyword evidence="3" id="KW-0732">Signal</keyword>
<feature type="compositionally biased region" description="Low complexity" evidence="5">
    <location>
        <begin position="64"/>
        <end position="83"/>
    </location>
</feature>
<protein>
    <recommendedName>
        <fullName evidence="7">Gram-positive cocci surface proteins LPxTG domain-containing protein</fullName>
    </recommendedName>
</protein>
<feature type="domain" description="Gram-positive cocci surface proteins LPxTG" evidence="7">
    <location>
        <begin position="1312"/>
        <end position="1347"/>
    </location>
</feature>
<keyword evidence="1" id="KW-0134">Cell wall</keyword>
<evidence type="ECO:0000256" key="4">
    <source>
        <dbReference type="ARBA" id="ARBA00023088"/>
    </source>
</evidence>
<keyword evidence="6" id="KW-0812">Transmembrane</keyword>